<dbReference type="FunFam" id="3.90.850.10:FF:000002">
    <property type="entry name" value="2-hydroxyhepta-2,4-diene-1,7-dioate isomerase"/>
    <property type="match status" value="1"/>
</dbReference>
<dbReference type="Gene3D" id="3.90.850.10">
    <property type="entry name" value="Fumarylacetoacetase-like, C-terminal domain"/>
    <property type="match status" value="1"/>
</dbReference>
<sequence length="257" mass="27040">MRIVRFSVDGSPARFGVLDEHDRIHALDRLDDPGSTTGESVAADAATLHAPIPPTGKIIGVGRNYAAHAAELGNEVPDRPLLFFKPLSALVDPGRPIVLPAFSDNVQYEAELVVVIGRTCKNVAEGDAASAILGYTVANDVTARDIQKADVQFTRGKGFDTSCPLGPWIETDFDPRGARVRAHVDGELRQDGTTDQLVFGIPHLVSYISAAFTLHAGDVILTGTPPGVGPLFEGQSVTVAVEGLGELTNPVVAEGTG</sequence>
<feature type="domain" description="Fumarylacetoacetase-like C-terminal" evidence="2">
    <location>
        <begin position="57"/>
        <end position="252"/>
    </location>
</feature>
<evidence type="ECO:0000259" key="3">
    <source>
        <dbReference type="Pfam" id="PF10370"/>
    </source>
</evidence>
<proteinExistence type="predicted"/>
<gene>
    <name evidence="4" type="ORF">JHE00_06000</name>
</gene>
<evidence type="ECO:0000256" key="1">
    <source>
        <dbReference type="ARBA" id="ARBA00022723"/>
    </source>
</evidence>
<comment type="caution">
    <text evidence="4">The sequence shown here is derived from an EMBL/GenBank/DDBJ whole genome shotgun (WGS) entry which is preliminary data.</text>
</comment>
<keyword evidence="5" id="KW-1185">Reference proteome</keyword>
<evidence type="ECO:0000313" key="5">
    <source>
        <dbReference type="Proteomes" id="UP000635245"/>
    </source>
</evidence>
<dbReference type="GO" id="GO:0019752">
    <property type="term" value="P:carboxylic acid metabolic process"/>
    <property type="evidence" value="ECO:0007669"/>
    <property type="project" value="UniProtKB-ARBA"/>
</dbReference>
<protein>
    <submittedName>
        <fullName evidence="4">Fumarylacetoacetate hydrolase family protein</fullName>
    </submittedName>
</protein>
<dbReference type="GO" id="GO:0046872">
    <property type="term" value="F:metal ion binding"/>
    <property type="evidence" value="ECO:0007669"/>
    <property type="project" value="UniProtKB-KW"/>
</dbReference>
<dbReference type="RefSeq" id="WP_200315496.1">
    <property type="nucleotide sequence ID" value="NZ_JAENJH010000001.1"/>
</dbReference>
<dbReference type="InterPro" id="IPR011234">
    <property type="entry name" value="Fumarylacetoacetase-like_C"/>
</dbReference>
<dbReference type="Pfam" id="PF10370">
    <property type="entry name" value="Rv2993c-like_N"/>
    <property type="match status" value="1"/>
</dbReference>
<dbReference type="PANTHER" id="PTHR11820">
    <property type="entry name" value="ACYLPYRUVASE"/>
    <property type="match status" value="1"/>
</dbReference>
<dbReference type="GO" id="GO:0016853">
    <property type="term" value="F:isomerase activity"/>
    <property type="evidence" value="ECO:0007669"/>
    <property type="project" value="UniProtKB-ARBA"/>
</dbReference>
<dbReference type="GO" id="GO:0018773">
    <property type="term" value="F:acetylpyruvate hydrolase activity"/>
    <property type="evidence" value="ECO:0007669"/>
    <property type="project" value="TreeGrafter"/>
</dbReference>
<evidence type="ECO:0000259" key="2">
    <source>
        <dbReference type="Pfam" id="PF01557"/>
    </source>
</evidence>
<reference evidence="4" key="1">
    <citation type="submission" date="2020-12" db="EMBL/GenBank/DDBJ databases">
        <title>Prauserella sp. ASG 168, a novel actinomycete isolated from cave rock.</title>
        <authorList>
            <person name="Suriyachadkun C."/>
        </authorList>
    </citation>
    <scope>NUCLEOTIDE SEQUENCE</scope>
    <source>
        <strain evidence="4">ASG 168</strain>
    </source>
</reference>
<dbReference type="EMBL" id="JAENJH010000001">
    <property type="protein sequence ID" value="MBK1783877.1"/>
    <property type="molecule type" value="Genomic_DNA"/>
</dbReference>
<dbReference type="Pfam" id="PF01557">
    <property type="entry name" value="FAA_hydrolase"/>
    <property type="match status" value="1"/>
</dbReference>
<organism evidence="4 5">
    <name type="scientific">Prauserella cavernicola</name>
    <dbReference type="NCBI Taxonomy" id="2800127"/>
    <lineage>
        <taxon>Bacteria</taxon>
        <taxon>Bacillati</taxon>
        <taxon>Actinomycetota</taxon>
        <taxon>Actinomycetes</taxon>
        <taxon>Pseudonocardiales</taxon>
        <taxon>Pseudonocardiaceae</taxon>
        <taxon>Prauserella</taxon>
    </lineage>
</organism>
<dbReference type="Proteomes" id="UP000635245">
    <property type="component" value="Unassembled WGS sequence"/>
</dbReference>
<feature type="domain" description="Rv2993c-like N-terminal" evidence="3">
    <location>
        <begin position="1"/>
        <end position="51"/>
    </location>
</feature>
<keyword evidence="4" id="KW-0378">Hydrolase</keyword>
<evidence type="ECO:0000313" key="4">
    <source>
        <dbReference type="EMBL" id="MBK1783877.1"/>
    </source>
</evidence>
<dbReference type="InterPro" id="IPR018833">
    <property type="entry name" value="Rv2993c-like_N"/>
</dbReference>
<accession>A0A934QLY6</accession>
<keyword evidence="1" id="KW-0479">Metal-binding</keyword>
<dbReference type="AlphaFoldDB" id="A0A934QLY6"/>
<dbReference type="InterPro" id="IPR036663">
    <property type="entry name" value="Fumarylacetoacetase_C_sf"/>
</dbReference>
<dbReference type="SUPFAM" id="SSF56529">
    <property type="entry name" value="FAH"/>
    <property type="match status" value="1"/>
</dbReference>
<name>A0A934QLY6_9PSEU</name>
<dbReference type="PANTHER" id="PTHR11820:SF7">
    <property type="entry name" value="ACYLPYRUVASE FAHD1, MITOCHONDRIAL"/>
    <property type="match status" value="1"/>
</dbReference>